<organism evidence="2 3">
    <name type="scientific">Colletotrichum gloeosporioides</name>
    <name type="common">Anthracnose fungus</name>
    <name type="synonym">Glomerella cingulata</name>
    <dbReference type="NCBI Taxonomy" id="474922"/>
    <lineage>
        <taxon>Eukaryota</taxon>
        <taxon>Fungi</taxon>
        <taxon>Dikarya</taxon>
        <taxon>Ascomycota</taxon>
        <taxon>Pezizomycotina</taxon>
        <taxon>Sordariomycetes</taxon>
        <taxon>Hypocreomycetidae</taxon>
        <taxon>Glomerellales</taxon>
        <taxon>Glomerellaceae</taxon>
        <taxon>Colletotrichum</taxon>
        <taxon>Colletotrichum gloeosporioides species complex</taxon>
    </lineage>
</organism>
<sequence length="525" mass="57422">MPTLRGIDVSVVLSPTEPPLPELPHPDASSVILRGLILTSPTSSPASSLHATPEKCRAQSTVYIPSTPGAQFHLRYGISRPPAGARYLYFRLVMNGRPVASWGIKSHTGTTEIVSHALYVPDNKWTYRESGMVYRREGVEKRFFHFTPHSGKDTPAAMDGGLVELQVFRSKGRRRRSPELADFRSQDAYGITSPTGGLIETPQDLTYYDWLLVDAVDIPYATFRFFYRTWCHLKELNLVPESLCNELITSSGLTEETTEETPPDTPSVLAEPARSSETPNFGFDPADGSVSGSGVSQSSHRRDRKAFKLPTPPKLIPPKPARLKLPQPSKLSRDIRQVSDPARPLPPLPDIEVPLRRPSLESSRAPSVTPSLQTYADESSGADEIELGVARRVVLPQASKEPGGTEQPLRPLPAPPTIPPSPSDYDTTPPSPGGSKAFKHIGRQECLVGTTRQRGASGFDIDAPSEGSSSTTENFSNISMSEGEWFRSPSPLRRKRGRVNLNGPNAPTTLHTTSFSLGGERDDFI</sequence>
<accession>A0A8H4CQ03</accession>
<dbReference type="RefSeq" id="XP_045267174.1">
    <property type="nucleotide sequence ID" value="XM_045412469.1"/>
</dbReference>
<proteinExistence type="predicted"/>
<feature type="compositionally biased region" description="Polar residues" evidence="1">
    <location>
        <begin position="502"/>
        <end position="516"/>
    </location>
</feature>
<evidence type="ECO:0000256" key="1">
    <source>
        <dbReference type="SAM" id="MobiDB-lite"/>
    </source>
</evidence>
<gene>
    <name evidence="2" type="ORF">GCG54_00012593</name>
</gene>
<feature type="compositionally biased region" description="Low complexity" evidence="1">
    <location>
        <begin position="288"/>
        <end position="298"/>
    </location>
</feature>
<dbReference type="EMBL" id="WVTB01000024">
    <property type="protein sequence ID" value="KAF3808015.1"/>
    <property type="molecule type" value="Genomic_DNA"/>
</dbReference>
<evidence type="ECO:0000313" key="2">
    <source>
        <dbReference type="EMBL" id="KAF3808015.1"/>
    </source>
</evidence>
<comment type="caution">
    <text evidence="2">The sequence shown here is derived from an EMBL/GenBank/DDBJ whole genome shotgun (WGS) entry which is preliminary data.</text>
</comment>
<feature type="compositionally biased region" description="Pro residues" evidence="1">
    <location>
        <begin position="410"/>
        <end position="422"/>
    </location>
</feature>
<feature type="compositionally biased region" description="Polar residues" evidence="1">
    <location>
        <begin position="466"/>
        <end position="476"/>
    </location>
</feature>
<reference evidence="2" key="2">
    <citation type="submission" date="2020-03" db="EMBL/GenBank/DDBJ databases">
        <authorList>
            <person name="Fu F.-F."/>
            <person name="Chen J."/>
        </authorList>
    </citation>
    <scope>NUCLEOTIDE SEQUENCE</scope>
    <source>
        <strain evidence="2">Lc1</strain>
    </source>
</reference>
<feature type="region of interest" description="Disordered" evidence="1">
    <location>
        <begin position="251"/>
        <end position="380"/>
    </location>
</feature>
<dbReference type="AlphaFoldDB" id="A0A8H4CQ03"/>
<feature type="region of interest" description="Disordered" evidence="1">
    <location>
        <begin position="498"/>
        <end position="525"/>
    </location>
</feature>
<dbReference type="Proteomes" id="UP000613401">
    <property type="component" value="Unassembled WGS sequence"/>
</dbReference>
<keyword evidence="3" id="KW-1185">Reference proteome</keyword>
<feature type="compositionally biased region" description="Polar residues" evidence="1">
    <location>
        <begin position="360"/>
        <end position="377"/>
    </location>
</feature>
<feature type="region of interest" description="Disordered" evidence="1">
    <location>
        <begin position="455"/>
        <end position="476"/>
    </location>
</feature>
<evidence type="ECO:0000313" key="3">
    <source>
        <dbReference type="Proteomes" id="UP000613401"/>
    </source>
</evidence>
<dbReference type="GeneID" id="69019712"/>
<protein>
    <submittedName>
        <fullName evidence="2">Uncharacterized protein</fullName>
    </submittedName>
</protein>
<feature type="compositionally biased region" description="Pro residues" evidence="1">
    <location>
        <begin position="310"/>
        <end position="320"/>
    </location>
</feature>
<name>A0A8H4CQ03_COLGL</name>
<reference evidence="2" key="1">
    <citation type="journal article" date="2020" name="Phytopathology">
        <title>Genome sequence and comparative analysis of Colletotrichum gloeosporioides isolated from Liriodendron leaves.</title>
        <authorList>
            <person name="Fu F.F."/>
            <person name="Hao Z."/>
            <person name="Wang P."/>
            <person name="Lu Y."/>
            <person name="Xue L.J."/>
            <person name="Wei G."/>
            <person name="Tian Y."/>
            <person name="Baishi H."/>
            <person name="Xu H."/>
            <person name="Shi J."/>
            <person name="Cheng T."/>
            <person name="Wang G."/>
            <person name="Yi Y."/>
            <person name="Chen J."/>
        </authorList>
    </citation>
    <scope>NUCLEOTIDE SEQUENCE</scope>
    <source>
        <strain evidence="2">Lc1</strain>
    </source>
</reference>
<feature type="region of interest" description="Disordered" evidence="1">
    <location>
        <begin position="398"/>
        <end position="438"/>
    </location>
</feature>